<protein>
    <submittedName>
        <fullName evidence="3">Uncharacterized protein</fullName>
    </submittedName>
</protein>
<evidence type="ECO:0000256" key="1">
    <source>
        <dbReference type="SAM" id="MobiDB-lite"/>
    </source>
</evidence>
<keyword evidence="2" id="KW-0472">Membrane</keyword>
<gene>
    <name evidence="3" type="ORF">LWI28_011669</name>
</gene>
<feature type="transmembrane region" description="Helical" evidence="2">
    <location>
        <begin position="98"/>
        <end position="115"/>
    </location>
</feature>
<dbReference type="AlphaFoldDB" id="A0AAD5IYX5"/>
<comment type="caution">
    <text evidence="3">The sequence shown here is derived from an EMBL/GenBank/DDBJ whole genome shotgun (WGS) entry which is preliminary data.</text>
</comment>
<organism evidence="3 4">
    <name type="scientific">Acer negundo</name>
    <name type="common">Box elder</name>
    <dbReference type="NCBI Taxonomy" id="4023"/>
    <lineage>
        <taxon>Eukaryota</taxon>
        <taxon>Viridiplantae</taxon>
        <taxon>Streptophyta</taxon>
        <taxon>Embryophyta</taxon>
        <taxon>Tracheophyta</taxon>
        <taxon>Spermatophyta</taxon>
        <taxon>Magnoliopsida</taxon>
        <taxon>eudicotyledons</taxon>
        <taxon>Gunneridae</taxon>
        <taxon>Pentapetalae</taxon>
        <taxon>rosids</taxon>
        <taxon>malvids</taxon>
        <taxon>Sapindales</taxon>
        <taxon>Sapindaceae</taxon>
        <taxon>Hippocastanoideae</taxon>
        <taxon>Acereae</taxon>
        <taxon>Acer</taxon>
    </lineage>
</organism>
<accession>A0AAD5IYX5</accession>
<evidence type="ECO:0000313" key="3">
    <source>
        <dbReference type="EMBL" id="KAI9181121.1"/>
    </source>
</evidence>
<dbReference type="Proteomes" id="UP001064489">
    <property type="component" value="Chromosome 4"/>
</dbReference>
<keyword evidence="2" id="KW-1133">Transmembrane helix</keyword>
<keyword evidence="4" id="KW-1185">Reference proteome</keyword>
<reference evidence="3" key="2">
    <citation type="submission" date="2023-02" db="EMBL/GenBank/DDBJ databases">
        <authorList>
            <person name="Swenson N.G."/>
            <person name="Wegrzyn J.L."/>
            <person name="Mcevoy S.L."/>
        </authorList>
    </citation>
    <scope>NUCLEOTIDE SEQUENCE</scope>
    <source>
        <strain evidence="3">91603</strain>
        <tissue evidence="3">Leaf</tissue>
    </source>
</reference>
<keyword evidence="2" id="KW-0812">Transmembrane</keyword>
<name>A0AAD5IYX5_ACENE</name>
<proteinExistence type="predicted"/>
<evidence type="ECO:0000256" key="2">
    <source>
        <dbReference type="SAM" id="Phobius"/>
    </source>
</evidence>
<dbReference type="EMBL" id="JAJSOW010000101">
    <property type="protein sequence ID" value="KAI9181121.1"/>
    <property type="molecule type" value="Genomic_DNA"/>
</dbReference>
<reference evidence="3" key="1">
    <citation type="journal article" date="2022" name="Plant J.">
        <title>Strategies of tolerance reflected in two North American maple genomes.</title>
        <authorList>
            <person name="McEvoy S.L."/>
            <person name="Sezen U.U."/>
            <person name="Trouern-Trend A."/>
            <person name="McMahon S.M."/>
            <person name="Schaberg P.G."/>
            <person name="Yang J."/>
            <person name="Wegrzyn J.L."/>
            <person name="Swenson N.G."/>
        </authorList>
    </citation>
    <scope>NUCLEOTIDE SEQUENCE</scope>
    <source>
        <strain evidence="3">91603</strain>
    </source>
</reference>
<feature type="region of interest" description="Disordered" evidence="1">
    <location>
        <begin position="62"/>
        <end position="90"/>
    </location>
</feature>
<evidence type="ECO:0000313" key="4">
    <source>
        <dbReference type="Proteomes" id="UP001064489"/>
    </source>
</evidence>
<sequence>MASSLAFQRRTCLSGNRHRHPRFTLRPLEVMMEKFLKRLSRRVAMEQRLSPIAALEFARDGAEAGKTKAEAKTRKTERATKNDKAKVMPKEEDAKRDVRVYVFVFVFGGTAWVMVDNFKDKGDI</sequence>